<keyword evidence="1" id="KW-0812">Transmembrane</keyword>
<keyword evidence="3" id="KW-1185">Reference proteome</keyword>
<feature type="transmembrane region" description="Helical" evidence="1">
    <location>
        <begin position="7"/>
        <end position="27"/>
    </location>
</feature>
<dbReference type="OrthoDB" id="28208at2759"/>
<keyword evidence="1" id="KW-0472">Membrane</keyword>
<reference evidence="2 3" key="1">
    <citation type="submission" date="2020-06" db="EMBL/GenBank/DDBJ databases">
        <title>Transcriptomic and genomic resources for Thalictrum thalictroides and T. hernandezii: Facilitating candidate gene discovery in an emerging model plant lineage.</title>
        <authorList>
            <person name="Arias T."/>
            <person name="Riano-Pachon D.M."/>
            <person name="Di Stilio V.S."/>
        </authorList>
    </citation>
    <scope>NUCLEOTIDE SEQUENCE [LARGE SCALE GENOMIC DNA]</scope>
    <source>
        <strain evidence="3">cv. WT478/WT964</strain>
        <tissue evidence="2">Leaves</tissue>
    </source>
</reference>
<organism evidence="2 3">
    <name type="scientific">Thalictrum thalictroides</name>
    <name type="common">Rue-anemone</name>
    <name type="synonym">Anemone thalictroides</name>
    <dbReference type="NCBI Taxonomy" id="46969"/>
    <lineage>
        <taxon>Eukaryota</taxon>
        <taxon>Viridiplantae</taxon>
        <taxon>Streptophyta</taxon>
        <taxon>Embryophyta</taxon>
        <taxon>Tracheophyta</taxon>
        <taxon>Spermatophyta</taxon>
        <taxon>Magnoliopsida</taxon>
        <taxon>Ranunculales</taxon>
        <taxon>Ranunculaceae</taxon>
        <taxon>Thalictroideae</taxon>
        <taxon>Thalictrum</taxon>
    </lineage>
</organism>
<sequence length="98" mass="10708">MMCLQTLMLILGSHTVHFSMMLFVAFGFRQSEFTGATAAVCIGFIFPAAVTLRDPHDIATKKDKIISVFMIVLAVFSNLVAIYSDAVALFKKNSSPSD</sequence>
<proteinExistence type="predicted"/>
<feature type="transmembrane region" description="Helical" evidence="1">
    <location>
        <begin position="65"/>
        <end position="84"/>
    </location>
</feature>
<evidence type="ECO:0000313" key="2">
    <source>
        <dbReference type="EMBL" id="KAF5193753.1"/>
    </source>
</evidence>
<keyword evidence="1" id="KW-1133">Transmembrane helix</keyword>
<evidence type="ECO:0000256" key="1">
    <source>
        <dbReference type="SAM" id="Phobius"/>
    </source>
</evidence>
<evidence type="ECO:0000313" key="3">
    <source>
        <dbReference type="Proteomes" id="UP000554482"/>
    </source>
</evidence>
<accession>A0A7J6W9Y3</accession>
<gene>
    <name evidence="2" type="ORF">FRX31_016660</name>
</gene>
<dbReference type="Proteomes" id="UP000554482">
    <property type="component" value="Unassembled WGS sequence"/>
</dbReference>
<feature type="transmembrane region" description="Helical" evidence="1">
    <location>
        <begin position="33"/>
        <end position="53"/>
    </location>
</feature>
<dbReference type="EMBL" id="JABWDY010019672">
    <property type="protein sequence ID" value="KAF5193753.1"/>
    <property type="molecule type" value="Genomic_DNA"/>
</dbReference>
<protein>
    <submittedName>
        <fullName evidence="2">Amino acid transporter avt6b</fullName>
    </submittedName>
</protein>
<dbReference type="AlphaFoldDB" id="A0A7J6W9Y3"/>
<name>A0A7J6W9Y3_THATH</name>
<comment type="caution">
    <text evidence="2">The sequence shown here is derived from an EMBL/GenBank/DDBJ whole genome shotgun (WGS) entry which is preliminary data.</text>
</comment>